<dbReference type="GeneID" id="4387103"/>
<dbReference type="Gene3D" id="1.25.40.20">
    <property type="entry name" value="Ankyrin repeat-containing domain"/>
    <property type="match status" value="2"/>
</dbReference>
<evidence type="ECO:0000256" key="1">
    <source>
        <dbReference type="ARBA" id="ARBA00022737"/>
    </source>
</evidence>
<dbReference type="STRING" id="306901.Q2HI05"/>
<keyword evidence="1" id="KW-0677">Repeat</keyword>
<dbReference type="eggNOG" id="KOG4177">
    <property type="taxonomic scope" value="Eukaryota"/>
</dbReference>
<dbReference type="PROSITE" id="PS50088">
    <property type="entry name" value="ANK_REPEAT"/>
    <property type="match status" value="1"/>
</dbReference>
<dbReference type="HOGENOM" id="CLU_433443_0_0_1"/>
<evidence type="ECO:0000256" key="3">
    <source>
        <dbReference type="PROSITE-ProRule" id="PRU00023"/>
    </source>
</evidence>
<dbReference type="OrthoDB" id="539213at2759"/>
<evidence type="ECO:0000313" key="4">
    <source>
        <dbReference type="EMBL" id="EAQ91914.1"/>
    </source>
</evidence>
<protein>
    <submittedName>
        <fullName evidence="4">Uncharacterized protein</fullName>
    </submittedName>
</protein>
<dbReference type="VEuPathDB" id="FungiDB:CHGG_00149"/>
<feature type="repeat" description="ANK" evidence="3">
    <location>
        <begin position="436"/>
        <end position="468"/>
    </location>
</feature>
<name>Q2HI05_CHAGB</name>
<dbReference type="Proteomes" id="UP000001056">
    <property type="component" value="Unassembled WGS sequence"/>
</dbReference>
<dbReference type="RefSeq" id="XP_001219370.1">
    <property type="nucleotide sequence ID" value="XM_001219369.1"/>
</dbReference>
<reference evidence="5" key="1">
    <citation type="journal article" date="2015" name="Genome Announc.">
        <title>Draft genome sequence of the cellulolytic fungus Chaetomium globosum.</title>
        <authorList>
            <person name="Cuomo C.A."/>
            <person name="Untereiner W.A."/>
            <person name="Ma L.-J."/>
            <person name="Grabherr M."/>
            <person name="Birren B.W."/>
        </authorList>
    </citation>
    <scope>NUCLEOTIDE SEQUENCE [LARGE SCALE GENOMIC DNA]</scope>
    <source>
        <strain evidence="5">ATCC 6205 / CBS 148.51 / DSM 1962 / NBRC 6347 / NRRL 1970</strain>
    </source>
</reference>
<dbReference type="PROSITE" id="PS50297">
    <property type="entry name" value="ANK_REP_REGION"/>
    <property type="match status" value="1"/>
</dbReference>
<proteinExistence type="predicted"/>
<dbReference type="PANTHER" id="PTHR24171">
    <property type="entry name" value="ANKYRIN REPEAT DOMAIN-CONTAINING PROTEIN 39-RELATED"/>
    <property type="match status" value="1"/>
</dbReference>
<sequence>MYLVDGMELEDVVAELLRQGHDVNKGQVESKLRSWGFRKKLQPNIWRHVEHVIRDRQTCLRKATTVILSGRRIPREKVKNETTRHNPPRWIHSIPAAPPEELPLYICTPRGSSASLVTGTPDAPQYTYPKSLPWFQFLERDFRVVLKSIEFLPKPRKPVIGALAEPEATRELLQIVQRPDVVSLSTSQKSTLLPAVFEQMIRRSLGVALRSEGMAIQLLARKSVDRLAARFDMVLPQAYPDENLRRATTFAGGSLPDIQVELLKVLLFLVSNRFIFDCHYSGKFDGARELVALCQLSGLSQLQSLKKLVGHSHRSLTMTAIIDALFKAAVLTGAAGFACNLLKADGRLRPDEMSGFPVIYKRINRGGFGTGGTPVEFALTKRYESLITVLVDAGAKLRSYRVPCEDWSLLAVAIYEDFPCTLTQFLRQNGARINGSGFEALHAAFITGNLHHIERLVAQGADLNLRYRGPLANSMSVLYSPFATSDYFEVLRHVEDVGCLGFAASFHSATMVTKSKKTVDLRESFAKDQDKALELCRLIHSKYRSKMDFSDGRMTADAMIIASARGYTKVIAFLYDKFSASVNTPSGHLSPLYAAVRWNQVEAVQLLLRLGAHSCPPTASLVGARCNRNCQ</sequence>
<dbReference type="InterPro" id="IPR036770">
    <property type="entry name" value="Ankyrin_rpt-contain_sf"/>
</dbReference>
<keyword evidence="2 3" id="KW-0040">ANK repeat</keyword>
<accession>Q2HI05</accession>
<dbReference type="InParanoid" id="Q2HI05"/>
<organism evidence="4 5">
    <name type="scientific">Chaetomium globosum (strain ATCC 6205 / CBS 148.51 / DSM 1962 / NBRC 6347 / NRRL 1970)</name>
    <name type="common">Soil fungus</name>
    <dbReference type="NCBI Taxonomy" id="306901"/>
    <lineage>
        <taxon>Eukaryota</taxon>
        <taxon>Fungi</taxon>
        <taxon>Dikarya</taxon>
        <taxon>Ascomycota</taxon>
        <taxon>Pezizomycotina</taxon>
        <taxon>Sordariomycetes</taxon>
        <taxon>Sordariomycetidae</taxon>
        <taxon>Sordariales</taxon>
        <taxon>Chaetomiaceae</taxon>
        <taxon>Chaetomium</taxon>
    </lineage>
</organism>
<dbReference type="EMBL" id="CH408029">
    <property type="protein sequence ID" value="EAQ91914.1"/>
    <property type="molecule type" value="Genomic_DNA"/>
</dbReference>
<dbReference type="SMART" id="SM00248">
    <property type="entry name" value="ANK"/>
    <property type="match status" value="3"/>
</dbReference>
<dbReference type="Pfam" id="PF00023">
    <property type="entry name" value="Ank"/>
    <property type="match status" value="1"/>
</dbReference>
<dbReference type="SUPFAM" id="SSF48403">
    <property type="entry name" value="Ankyrin repeat"/>
    <property type="match status" value="1"/>
</dbReference>
<keyword evidence="5" id="KW-1185">Reference proteome</keyword>
<dbReference type="InterPro" id="IPR002110">
    <property type="entry name" value="Ankyrin_rpt"/>
</dbReference>
<evidence type="ECO:0000313" key="5">
    <source>
        <dbReference type="Proteomes" id="UP000001056"/>
    </source>
</evidence>
<evidence type="ECO:0000256" key="2">
    <source>
        <dbReference type="ARBA" id="ARBA00023043"/>
    </source>
</evidence>
<dbReference type="AlphaFoldDB" id="Q2HI05"/>
<gene>
    <name evidence="4" type="ORF">CHGG_00149</name>
</gene>